<feature type="non-terminal residue" evidence="1">
    <location>
        <position position="158"/>
    </location>
</feature>
<evidence type="ECO:0008006" key="3">
    <source>
        <dbReference type="Google" id="ProtNLM"/>
    </source>
</evidence>
<protein>
    <recommendedName>
        <fullName evidence="3">Multifunctional conjugation protein TraI</fullName>
    </recommendedName>
</protein>
<name>L8FQB9_PSED2</name>
<gene>
    <name evidence="1" type="ORF">GMDG_08877</name>
</gene>
<accession>L8FQB9</accession>
<organism evidence="1 2">
    <name type="scientific">Pseudogymnoascus destructans (strain ATCC MYA-4855 / 20631-21)</name>
    <name type="common">Bat white-nose syndrome fungus</name>
    <name type="synonym">Geomyces destructans</name>
    <dbReference type="NCBI Taxonomy" id="658429"/>
    <lineage>
        <taxon>Eukaryota</taxon>
        <taxon>Fungi</taxon>
        <taxon>Dikarya</taxon>
        <taxon>Ascomycota</taxon>
        <taxon>Pezizomycotina</taxon>
        <taxon>Leotiomycetes</taxon>
        <taxon>Thelebolales</taxon>
        <taxon>Thelebolaceae</taxon>
        <taxon>Pseudogymnoascus</taxon>
    </lineage>
</organism>
<dbReference type="EMBL" id="GL574520">
    <property type="protein sequence ID" value="ELR03082.1"/>
    <property type="molecule type" value="Genomic_DNA"/>
</dbReference>
<sequence>MSRAEAGLASSYREGQVLVFHRGVKELGLSKNDSATVVGRDERNNLLILDREKGGRVSLDLSADPNKRRFETYSSKDLEVRQGETLVWDRTDKDRDFKVGGRFTVDKIEKGEWHVRTADGSTTVLKDSDPQLRFISHGYAETADRSQGLHLQGRGGRA</sequence>
<keyword evidence="2" id="KW-1185">Reference proteome</keyword>
<proteinExistence type="predicted"/>
<evidence type="ECO:0000313" key="2">
    <source>
        <dbReference type="Proteomes" id="UP000011064"/>
    </source>
</evidence>
<dbReference type="AlphaFoldDB" id="L8FQB9"/>
<dbReference type="Proteomes" id="UP000011064">
    <property type="component" value="Unassembled WGS sequence"/>
</dbReference>
<dbReference type="VEuPathDB" id="FungiDB:GMDG_08877"/>
<dbReference type="HOGENOM" id="CLU_1673478_0_0_1"/>
<dbReference type="InParanoid" id="L8FQB9"/>
<evidence type="ECO:0000313" key="1">
    <source>
        <dbReference type="EMBL" id="ELR03082.1"/>
    </source>
</evidence>
<reference evidence="2" key="1">
    <citation type="submission" date="2010-09" db="EMBL/GenBank/DDBJ databases">
        <title>The genome sequence of Geomyces destructans 20631-21.</title>
        <authorList>
            <consortium name="The Broad Institute Genome Sequencing Platform"/>
            <person name="Cuomo C.A."/>
            <person name="Blehert D.S."/>
            <person name="Lorch J.M."/>
            <person name="Young S.K."/>
            <person name="Zeng Q."/>
            <person name="Gargeya S."/>
            <person name="Fitzgerald M."/>
            <person name="Haas B."/>
            <person name="Abouelleil A."/>
            <person name="Alvarado L."/>
            <person name="Arachchi H.M."/>
            <person name="Berlin A."/>
            <person name="Brown A."/>
            <person name="Chapman S.B."/>
            <person name="Chen Z."/>
            <person name="Dunbar C."/>
            <person name="Freedman E."/>
            <person name="Gearin G."/>
            <person name="Gellesch M."/>
            <person name="Goldberg J."/>
            <person name="Griggs A."/>
            <person name="Gujja S."/>
            <person name="Heiman D."/>
            <person name="Howarth C."/>
            <person name="Larson L."/>
            <person name="Lui A."/>
            <person name="MacDonald P.J.P."/>
            <person name="Montmayeur A."/>
            <person name="Murphy C."/>
            <person name="Neiman D."/>
            <person name="Pearson M."/>
            <person name="Priest M."/>
            <person name="Roberts A."/>
            <person name="Saif S."/>
            <person name="Shea T."/>
            <person name="Shenoy N."/>
            <person name="Sisk P."/>
            <person name="Stolte C."/>
            <person name="Sykes S."/>
            <person name="Wortman J."/>
            <person name="Nusbaum C."/>
            <person name="Birren B."/>
        </authorList>
    </citation>
    <scope>NUCLEOTIDE SEQUENCE [LARGE SCALE GENOMIC DNA]</scope>
    <source>
        <strain evidence="2">ATCC MYA-4855 / 20631-21</strain>
    </source>
</reference>